<dbReference type="AlphaFoldDB" id="A0A6B9ZNL3"/>
<dbReference type="KEGG" id="chih:GWR21_27635"/>
<organism evidence="10 11">
    <name type="scientific">Chitinophaga agri</name>
    <dbReference type="NCBI Taxonomy" id="2703787"/>
    <lineage>
        <taxon>Bacteria</taxon>
        <taxon>Pseudomonadati</taxon>
        <taxon>Bacteroidota</taxon>
        <taxon>Chitinophagia</taxon>
        <taxon>Chitinophagales</taxon>
        <taxon>Chitinophagaceae</taxon>
        <taxon>Chitinophaga</taxon>
    </lineage>
</organism>
<feature type="active site" description="Proton donor" evidence="6">
    <location>
        <position position="199"/>
    </location>
</feature>
<proteinExistence type="inferred from homology"/>
<dbReference type="PANTHER" id="PTHR43772:SF2">
    <property type="entry name" value="PUTATIVE (AFU_ORTHOLOGUE AFUA_2G04480)-RELATED"/>
    <property type="match status" value="1"/>
</dbReference>
<evidence type="ECO:0000256" key="3">
    <source>
        <dbReference type="ARBA" id="ARBA00022801"/>
    </source>
</evidence>
<evidence type="ECO:0000256" key="9">
    <source>
        <dbReference type="SAM" id="SignalP"/>
    </source>
</evidence>
<evidence type="ECO:0000256" key="8">
    <source>
        <dbReference type="RuleBase" id="RU361187"/>
    </source>
</evidence>
<keyword evidence="4" id="KW-0119">Carbohydrate metabolism</keyword>
<dbReference type="InterPro" id="IPR052176">
    <property type="entry name" value="Glycosyl_Hydrlase_43_Enz"/>
</dbReference>
<accession>A0A6B9ZNL3</accession>
<evidence type="ECO:0000256" key="7">
    <source>
        <dbReference type="PIRSR" id="PIRSR606710-2"/>
    </source>
</evidence>
<dbReference type="SUPFAM" id="SSF75005">
    <property type="entry name" value="Arabinanase/levansucrase/invertase"/>
    <property type="match status" value="1"/>
</dbReference>
<keyword evidence="5 8" id="KW-0326">Glycosidase</keyword>
<dbReference type="CDD" id="cd08991">
    <property type="entry name" value="GH43_HoAraf43-like"/>
    <property type="match status" value="1"/>
</dbReference>
<keyword evidence="9" id="KW-0732">Signal</keyword>
<keyword evidence="2" id="KW-0624">Polysaccharide degradation</keyword>
<dbReference type="Gene3D" id="2.115.10.20">
    <property type="entry name" value="Glycosyl hydrolase domain, family 43"/>
    <property type="match status" value="1"/>
</dbReference>
<dbReference type="Proteomes" id="UP000476411">
    <property type="component" value="Chromosome"/>
</dbReference>
<dbReference type="Pfam" id="PF04616">
    <property type="entry name" value="Glyco_hydro_43"/>
    <property type="match status" value="1"/>
</dbReference>
<gene>
    <name evidence="10" type="ORF">GWR21_27635</name>
</gene>
<evidence type="ECO:0000256" key="5">
    <source>
        <dbReference type="ARBA" id="ARBA00023295"/>
    </source>
</evidence>
<feature type="site" description="Important for catalytic activity, responsible for pKa modulation of the active site Glu and correct orientation of both the proton donor and substrate" evidence="7">
    <location>
        <position position="136"/>
    </location>
</feature>
<protein>
    <submittedName>
        <fullName evidence="10">Family 43 glycosylhydrolase</fullName>
    </submittedName>
</protein>
<comment type="similarity">
    <text evidence="1 8">Belongs to the glycosyl hydrolase 43 family.</text>
</comment>
<dbReference type="InterPro" id="IPR023296">
    <property type="entry name" value="Glyco_hydro_beta-prop_sf"/>
</dbReference>
<dbReference type="InterPro" id="IPR006710">
    <property type="entry name" value="Glyco_hydro_43"/>
</dbReference>
<feature type="active site" description="Proton acceptor" evidence="6">
    <location>
        <position position="31"/>
    </location>
</feature>
<reference evidence="10 11" key="1">
    <citation type="submission" date="2020-01" db="EMBL/GenBank/DDBJ databases">
        <title>Complete genome sequence of Chitinophaga sp. H33E-04 isolated from quinoa roots.</title>
        <authorList>
            <person name="Weon H.-Y."/>
            <person name="Lee S.A."/>
        </authorList>
    </citation>
    <scope>NUCLEOTIDE SEQUENCE [LARGE SCALE GENOMIC DNA]</scope>
    <source>
        <strain evidence="10 11">H33E-04</strain>
    </source>
</reference>
<keyword evidence="2" id="KW-0858">Xylan degradation</keyword>
<dbReference type="PANTHER" id="PTHR43772">
    <property type="entry name" value="ENDO-1,4-BETA-XYLANASE"/>
    <property type="match status" value="1"/>
</dbReference>
<evidence type="ECO:0000256" key="4">
    <source>
        <dbReference type="ARBA" id="ARBA00023277"/>
    </source>
</evidence>
<evidence type="ECO:0000256" key="1">
    <source>
        <dbReference type="ARBA" id="ARBA00009865"/>
    </source>
</evidence>
<keyword evidence="3 8" id="KW-0378">Hydrolase</keyword>
<evidence type="ECO:0000256" key="6">
    <source>
        <dbReference type="PIRSR" id="PIRSR606710-1"/>
    </source>
</evidence>
<feature type="chain" id="PRO_5025647590" evidence="9">
    <location>
        <begin position="23"/>
        <end position="318"/>
    </location>
</feature>
<dbReference type="RefSeq" id="WP_162334944.1">
    <property type="nucleotide sequence ID" value="NZ_CP048113.1"/>
</dbReference>
<sequence length="318" mass="35163">MVNKISFFSALLVTGIISNGLAQQPAIFLADPTIFADKGKFYLYGTGSNKGFPVYTSDNLATWAPVKGTTDTLALRRGEAFGAGGFWAPQVIARNGRYYMAYTADEHIAIARATSPAGPFKQDSLFALSGTGKQIDPFLFFDDDGKVYLYHVRLQNGNRIFVVEMKPDLSDIIPGTEKECISGTAGWENTAGSDWPVTEGPTVLKYENNYYLIYSANDFRNKDYAVGYATAPSPAGPWTKYEGNPIISRHTIGYNGSGHGDVFTDRKQQMYYVLHTHHDQEKVSPRVTGMLKLAFKRSKSGPSLLVADKTSFRWLKVK</sequence>
<dbReference type="EMBL" id="CP048113">
    <property type="protein sequence ID" value="QHS63221.1"/>
    <property type="molecule type" value="Genomic_DNA"/>
</dbReference>
<evidence type="ECO:0000256" key="2">
    <source>
        <dbReference type="ARBA" id="ARBA00022651"/>
    </source>
</evidence>
<dbReference type="GO" id="GO:0004553">
    <property type="term" value="F:hydrolase activity, hydrolyzing O-glycosyl compounds"/>
    <property type="evidence" value="ECO:0007669"/>
    <property type="project" value="InterPro"/>
</dbReference>
<evidence type="ECO:0000313" key="11">
    <source>
        <dbReference type="Proteomes" id="UP000476411"/>
    </source>
</evidence>
<feature type="signal peptide" evidence="9">
    <location>
        <begin position="1"/>
        <end position="22"/>
    </location>
</feature>
<name>A0A6B9ZNL3_9BACT</name>
<evidence type="ECO:0000313" key="10">
    <source>
        <dbReference type="EMBL" id="QHS63221.1"/>
    </source>
</evidence>
<dbReference type="GO" id="GO:0045493">
    <property type="term" value="P:xylan catabolic process"/>
    <property type="evidence" value="ECO:0007669"/>
    <property type="project" value="UniProtKB-KW"/>
</dbReference>
<keyword evidence="11" id="KW-1185">Reference proteome</keyword>